<gene>
    <name evidence="1" type="ORF">ETD96_01815</name>
</gene>
<keyword evidence="2" id="KW-1185">Reference proteome</keyword>
<evidence type="ECO:0000313" key="1">
    <source>
        <dbReference type="EMBL" id="TMR42178.1"/>
    </source>
</evidence>
<dbReference type="InterPro" id="IPR011051">
    <property type="entry name" value="RmlC_Cupin_sf"/>
</dbReference>
<evidence type="ECO:0008006" key="3">
    <source>
        <dbReference type="Google" id="ProtNLM"/>
    </source>
</evidence>
<protein>
    <recommendedName>
        <fullName evidence="3">Cupin domain-containing protein</fullName>
    </recommendedName>
</protein>
<reference evidence="1 2" key="1">
    <citation type="submission" date="2019-05" db="EMBL/GenBank/DDBJ databases">
        <title>Draft genome sequence of Actinomadura geliboluensis A8036.</title>
        <authorList>
            <person name="Saricaoglu S."/>
            <person name="Isik K."/>
        </authorList>
    </citation>
    <scope>NUCLEOTIDE SEQUENCE [LARGE SCALE GENOMIC DNA]</scope>
    <source>
        <strain evidence="1 2">A8036</strain>
    </source>
</reference>
<dbReference type="RefSeq" id="WP_138632955.1">
    <property type="nucleotide sequence ID" value="NZ_JASWDG010000118.1"/>
</dbReference>
<dbReference type="Proteomes" id="UP000305238">
    <property type="component" value="Unassembled WGS sequence"/>
</dbReference>
<name>A0A5S4HA89_9ACTN</name>
<proteinExistence type="predicted"/>
<evidence type="ECO:0000313" key="2">
    <source>
        <dbReference type="Proteomes" id="UP000305238"/>
    </source>
</evidence>
<dbReference type="InterPro" id="IPR014710">
    <property type="entry name" value="RmlC-like_jellyroll"/>
</dbReference>
<accession>A0A5S4HA89</accession>
<comment type="caution">
    <text evidence="1">The sequence shown here is derived from an EMBL/GenBank/DDBJ whole genome shotgun (WGS) entry which is preliminary data.</text>
</comment>
<dbReference type="AlphaFoldDB" id="A0A5S4HA89"/>
<sequence length="206" mass="21318">MPLHLADADPARPGLPWKAFTIPGSNEPVGLLRLEVDPADGSSTSLVRFPPGWLRPGPGHYACGEEFVVLDGALTVSGVAYERGDRGWIAPGVTRRASVSGGGALALAWFSGVPAWTEGEGAAPADPSGGRVPLLSVPVPEAGLPLRTGGDREARLYERAPARFGSPVRVLWPAGADGPRWAAFGPGEPLPAGRPGRILVRPGCSI</sequence>
<dbReference type="EMBL" id="VCKZ01000005">
    <property type="protein sequence ID" value="TMR42178.1"/>
    <property type="molecule type" value="Genomic_DNA"/>
</dbReference>
<dbReference type="OrthoDB" id="3524297at2"/>
<dbReference type="SUPFAM" id="SSF51182">
    <property type="entry name" value="RmlC-like cupins"/>
    <property type="match status" value="1"/>
</dbReference>
<dbReference type="Gene3D" id="2.60.120.10">
    <property type="entry name" value="Jelly Rolls"/>
    <property type="match status" value="1"/>
</dbReference>
<organism evidence="1 2">
    <name type="scientific">Actinomadura geliboluensis</name>
    <dbReference type="NCBI Taxonomy" id="882440"/>
    <lineage>
        <taxon>Bacteria</taxon>
        <taxon>Bacillati</taxon>
        <taxon>Actinomycetota</taxon>
        <taxon>Actinomycetes</taxon>
        <taxon>Streptosporangiales</taxon>
        <taxon>Thermomonosporaceae</taxon>
        <taxon>Actinomadura</taxon>
    </lineage>
</organism>